<dbReference type="Ensembl" id="ENSCMIT00000035668.1">
    <property type="protein sequence ID" value="ENSCMIP00000035144.1"/>
    <property type="gene ID" value="ENSCMIG00000014895.1"/>
</dbReference>
<dbReference type="InParanoid" id="A0A4W3IX11"/>
<feature type="compositionally biased region" description="Low complexity" evidence="1">
    <location>
        <begin position="106"/>
        <end position="134"/>
    </location>
</feature>
<reference evidence="4" key="2">
    <citation type="journal article" date="2007" name="PLoS Biol.">
        <title>Survey sequencing and comparative analysis of the elephant shark (Callorhinchus milii) genome.</title>
        <authorList>
            <person name="Venkatesh B."/>
            <person name="Kirkness E.F."/>
            <person name="Loh Y.H."/>
            <person name="Halpern A.L."/>
            <person name="Lee A.P."/>
            <person name="Johnson J."/>
            <person name="Dandona N."/>
            <person name="Viswanathan L.D."/>
            <person name="Tay A."/>
            <person name="Venter J.C."/>
            <person name="Strausberg R.L."/>
            <person name="Brenner S."/>
        </authorList>
    </citation>
    <scope>NUCLEOTIDE SEQUENCE [LARGE SCALE GENOMIC DNA]</scope>
</reference>
<accession>A0A4W3IX11</accession>
<protein>
    <submittedName>
        <fullName evidence="3">Uncharacterized protein</fullName>
    </submittedName>
</protein>
<name>A0A4W3IX11_CALMI</name>
<evidence type="ECO:0000313" key="3">
    <source>
        <dbReference type="Ensembl" id="ENSCMIP00000035144.1"/>
    </source>
</evidence>
<reference evidence="4" key="3">
    <citation type="journal article" date="2014" name="Nature">
        <title>Elephant shark genome provides unique insights into gnathostome evolution.</title>
        <authorList>
            <consortium name="International Elephant Shark Genome Sequencing Consortium"/>
            <person name="Venkatesh B."/>
            <person name="Lee A.P."/>
            <person name="Ravi V."/>
            <person name="Maurya A.K."/>
            <person name="Lian M.M."/>
            <person name="Swann J.B."/>
            <person name="Ohta Y."/>
            <person name="Flajnik M.F."/>
            <person name="Sutoh Y."/>
            <person name="Kasahara M."/>
            <person name="Hoon S."/>
            <person name="Gangu V."/>
            <person name="Roy S.W."/>
            <person name="Irimia M."/>
            <person name="Korzh V."/>
            <person name="Kondrychyn I."/>
            <person name="Lim Z.W."/>
            <person name="Tay B.H."/>
            <person name="Tohari S."/>
            <person name="Kong K.W."/>
            <person name="Ho S."/>
            <person name="Lorente-Galdos B."/>
            <person name="Quilez J."/>
            <person name="Marques-Bonet T."/>
            <person name="Raney B.J."/>
            <person name="Ingham P.W."/>
            <person name="Tay A."/>
            <person name="Hillier L.W."/>
            <person name="Minx P."/>
            <person name="Boehm T."/>
            <person name="Wilson R.K."/>
            <person name="Brenner S."/>
            <person name="Warren W.C."/>
        </authorList>
    </citation>
    <scope>NUCLEOTIDE SEQUENCE [LARGE SCALE GENOMIC DNA]</scope>
</reference>
<keyword evidence="2" id="KW-0472">Membrane</keyword>
<feature type="compositionally biased region" description="Basic and acidic residues" evidence="1">
    <location>
        <begin position="141"/>
        <end position="151"/>
    </location>
</feature>
<feature type="region of interest" description="Disordered" evidence="1">
    <location>
        <begin position="36"/>
        <end position="157"/>
    </location>
</feature>
<evidence type="ECO:0000256" key="1">
    <source>
        <dbReference type="SAM" id="MobiDB-lite"/>
    </source>
</evidence>
<reference evidence="3" key="4">
    <citation type="submission" date="2025-08" db="UniProtKB">
        <authorList>
            <consortium name="Ensembl"/>
        </authorList>
    </citation>
    <scope>IDENTIFICATION</scope>
</reference>
<keyword evidence="2" id="KW-1133">Transmembrane helix</keyword>
<feature type="compositionally biased region" description="Basic and acidic residues" evidence="1">
    <location>
        <begin position="45"/>
        <end position="57"/>
    </location>
</feature>
<organism evidence="3 4">
    <name type="scientific">Callorhinchus milii</name>
    <name type="common">Ghost shark</name>
    <dbReference type="NCBI Taxonomy" id="7868"/>
    <lineage>
        <taxon>Eukaryota</taxon>
        <taxon>Metazoa</taxon>
        <taxon>Chordata</taxon>
        <taxon>Craniata</taxon>
        <taxon>Vertebrata</taxon>
        <taxon>Chondrichthyes</taxon>
        <taxon>Holocephali</taxon>
        <taxon>Chimaeriformes</taxon>
        <taxon>Callorhinchidae</taxon>
        <taxon>Callorhinchus</taxon>
    </lineage>
</organism>
<keyword evidence="4" id="KW-1185">Reference proteome</keyword>
<feature type="compositionally biased region" description="Basic residues" evidence="1">
    <location>
        <begin position="72"/>
        <end position="105"/>
    </location>
</feature>
<keyword evidence="2" id="KW-0812">Transmembrane</keyword>
<dbReference type="AlphaFoldDB" id="A0A4W3IX11"/>
<reference evidence="3" key="5">
    <citation type="submission" date="2025-09" db="UniProtKB">
        <authorList>
            <consortium name="Ensembl"/>
        </authorList>
    </citation>
    <scope>IDENTIFICATION</scope>
</reference>
<proteinExistence type="predicted"/>
<evidence type="ECO:0000256" key="2">
    <source>
        <dbReference type="SAM" id="Phobius"/>
    </source>
</evidence>
<feature type="transmembrane region" description="Helical" evidence="2">
    <location>
        <begin position="170"/>
        <end position="188"/>
    </location>
</feature>
<dbReference type="STRING" id="7868.ENSCMIP00000035144"/>
<evidence type="ECO:0000313" key="4">
    <source>
        <dbReference type="Proteomes" id="UP000314986"/>
    </source>
</evidence>
<reference evidence="4" key="1">
    <citation type="journal article" date="2006" name="Science">
        <title>Ancient noncoding elements conserved in the human genome.</title>
        <authorList>
            <person name="Venkatesh B."/>
            <person name="Kirkness E.F."/>
            <person name="Loh Y.H."/>
            <person name="Halpern A.L."/>
            <person name="Lee A.P."/>
            <person name="Johnson J."/>
            <person name="Dandona N."/>
            <person name="Viswanathan L.D."/>
            <person name="Tay A."/>
            <person name="Venter J.C."/>
            <person name="Strausberg R.L."/>
            <person name="Brenner S."/>
        </authorList>
    </citation>
    <scope>NUCLEOTIDE SEQUENCE [LARGE SCALE GENOMIC DNA]</scope>
</reference>
<dbReference type="Proteomes" id="UP000314986">
    <property type="component" value="Unassembled WGS sequence"/>
</dbReference>
<sequence>PTVATTNLVANALRRASAHVLQQILSSYVFPLGCRSRSPHGRRAQCSERRREDRDRNVPSAYRVGNSPGLSTRKRSRSRSPYERKKKKSSRSHPKLKGRTLRSRSRSLSPKKCSSVKSSARSSAHSTSLSPAESRGSSPSHFREVSQEKDGTASPGLLSSMQSKITQVRILLTVSFTYIPCACLYSVYYV</sequence>